<keyword evidence="11" id="KW-0325">Glycoprotein</keyword>
<feature type="region of interest" description="Disordered" evidence="15">
    <location>
        <begin position="4161"/>
        <end position="4250"/>
    </location>
</feature>
<evidence type="ECO:0000256" key="11">
    <source>
        <dbReference type="ARBA" id="ARBA00023180"/>
    </source>
</evidence>
<evidence type="ECO:0000313" key="17">
    <source>
        <dbReference type="EnsemblMetazoa" id="PPA03169.1"/>
    </source>
</evidence>
<dbReference type="Pfam" id="PF02210">
    <property type="entry name" value="Laminin_G_2"/>
    <property type="match status" value="1"/>
</dbReference>
<dbReference type="InterPro" id="IPR002126">
    <property type="entry name" value="Cadherin-like_dom"/>
</dbReference>
<keyword evidence="5" id="KW-0677">Repeat</keyword>
<dbReference type="FunFam" id="2.60.40.60:FF:000021">
    <property type="entry name" value="FAT atypical cadherin 1"/>
    <property type="match status" value="1"/>
</dbReference>
<dbReference type="SMART" id="SM00282">
    <property type="entry name" value="LamG"/>
    <property type="match status" value="1"/>
</dbReference>
<dbReference type="FunFam" id="2.60.40.60:FF:000002">
    <property type="entry name" value="Protocadherin alpha 2"/>
    <property type="match status" value="1"/>
</dbReference>
<keyword evidence="18" id="KW-1185">Reference proteome</keyword>
<evidence type="ECO:0000256" key="16">
    <source>
        <dbReference type="SAM" id="Phobius"/>
    </source>
</evidence>
<proteinExistence type="predicted"/>
<comment type="subcellular location">
    <subcellularLocation>
        <location evidence="1">Membrane</location>
        <topology evidence="1">Single-pass membrane protein</topology>
    </subcellularLocation>
</comment>
<dbReference type="FunFam" id="2.60.40.60:FF:000092">
    <property type="entry name" value="Protocadherin 8"/>
    <property type="match status" value="1"/>
</dbReference>
<dbReference type="InterPro" id="IPR020894">
    <property type="entry name" value="Cadherin_CS"/>
</dbReference>
<evidence type="ECO:0000256" key="7">
    <source>
        <dbReference type="ARBA" id="ARBA00022889"/>
    </source>
</evidence>
<dbReference type="Proteomes" id="UP000005239">
    <property type="component" value="Unassembled WGS sequence"/>
</dbReference>
<dbReference type="InterPro" id="IPR015919">
    <property type="entry name" value="Cadherin-like_sf"/>
</dbReference>
<keyword evidence="9 16" id="KW-0472">Membrane</keyword>
<dbReference type="GO" id="GO:0007156">
    <property type="term" value="P:homophilic cell adhesion via plasma membrane adhesion molecules"/>
    <property type="evidence" value="ECO:0007669"/>
    <property type="project" value="InterPro"/>
</dbReference>
<comment type="caution">
    <text evidence="13">Lacks conserved residue(s) required for the propagation of feature annotation.</text>
</comment>
<dbReference type="SUPFAM" id="SSF49899">
    <property type="entry name" value="Concanavalin A-like lectins/glucanases"/>
    <property type="match status" value="1"/>
</dbReference>
<evidence type="ECO:0000256" key="10">
    <source>
        <dbReference type="ARBA" id="ARBA00023157"/>
    </source>
</evidence>
<accession>A0A2A6BJ72</accession>
<feature type="disulfide bond" evidence="14">
    <location>
        <begin position="3932"/>
        <end position="3959"/>
    </location>
</feature>
<accession>A0A8R1U5I9</accession>
<dbReference type="PROSITE" id="PS00232">
    <property type="entry name" value="CADHERIN_1"/>
    <property type="match status" value="9"/>
</dbReference>
<dbReference type="FunFam" id="2.60.40.60:FF:000037">
    <property type="entry name" value="FAT atypical cadherin 1"/>
    <property type="match status" value="1"/>
</dbReference>
<feature type="transmembrane region" description="Helical" evidence="16">
    <location>
        <begin position="4114"/>
        <end position="4135"/>
    </location>
</feature>
<evidence type="ECO:0000256" key="3">
    <source>
        <dbReference type="ARBA" id="ARBA00022692"/>
    </source>
</evidence>
<dbReference type="PROSITE" id="PS00022">
    <property type="entry name" value="EGF_1"/>
    <property type="match status" value="2"/>
</dbReference>
<dbReference type="OrthoDB" id="5855789at2759"/>
<dbReference type="FunFam" id="2.60.40.60:FF:000033">
    <property type="entry name" value="FAT atypical cadherin 1"/>
    <property type="match status" value="2"/>
</dbReference>
<dbReference type="InterPro" id="IPR001791">
    <property type="entry name" value="Laminin_G"/>
</dbReference>
<dbReference type="Pfam" id="PF00028">
    <property type="entry name" value="Cadherin"/>
    <property type="match status" value="15"/>
</dbReference>
<keyword evidence="3 16" id="KW-0812">Transmembrane</keyword>
<dbReference type="PANTHER" id="PTHR24027:SF438">
    <property type="entry name" value="CADHERIN 23"/>
    <property type="match status" value="1"/>
</dbReference>
<keyword evidence="10 13" id="KW-1015">Disulfide bond</keyword>
<evidence type="ECO:0000256" key="15">
    <source>
        <dbReference type="SAM" id="MobiDB-lite"/>
    </source>
</evidence>
<feature type="compositionally biased region" description="Pro residues" evidence="15">
    <location>
        <begin position="4485"/>
        <end position="4496"/>
    </location>
</feature>
<dbReference type="SMART" id="SM00112">
    <property type="entry name" value="CA"/>
    <property type="match status" value="31"/>
</dbReference>
<dbReference type="Gene3D" id="2.60.40.60">
    <property type="entry name" value="Cadherins"/>
    <property type="match status" value="31"/>
</dbReference>
<dbReference type="PROSITE" id="PS50025">
    <property type="entry name" value="LAM_G_DOMAIN"/>
    <property type="match status" value="1"/>
</dbReference>
<reference evidence="17" key="2">
    <citation type="submission" date="2022-06" db="UniProtKB">
        <authorList>
            <consortium name="EnsemblMetazoa"/>
        </authorList>
    </citation>
    <scope>IDENTIFICATION</scope>
    <source>
        <strain evidence="17">PS312</strain>
    </source>
</reference>
<dbReference type="CDD" id="cd00110">
    <property type="entry name" value="LamG"/>
    <property type="match status" value="1"/>
</dbReference>
<evidence type="ECO:0000313" key="18">
    <source>
        <dbReference type="Proteomes" id="UP000005239"/>
    </source>
</evidence>
<dbReference type="Gene3D" id="2.60.120.200">
    <property type="match status" value="1"/>
</dbReference>
<dbReference type="InterPro" id="IPR039808">
    <property type="entry name" value="Cadherin"/>
</dbReference>
<protein>
    <submittedName>
        <fullName evidence="17">Cdh-4</fullName>
    </submittedName>
</protein>
<keyword evidence="7" id="KW-0130">Cell adhesion</keyword>
<evidence type="ECO:0000256" key="1">
    <source>
        <dbReference type="ARBA" id="ARBA00004167"/>
    </source>
</evidence>
<dbReference type="GO" id="GO:0007155">
    <property type="term" value="P:cell adhesion"/>
    <property type="evidence" value="ECO:0000318"/>
    <property type="project" value="GO_Central"/>
</dbReference>
<evidence type="ECO:0000256" key="2">
    <source>
        <dbReference type="ARBA" id="ARBA00022536"/>
    </source>
</evidence>
<dbReference type="GO" id="GO:0005886">
    <property type="term" value="C:plasma membrane"/>
    <property type="evidence" value="ECO:0000318"/>
    <property type="project" value="GO_Central"/>
</dbReference>
<evidence type="ECO:0000256" key="8">
    <source>
        <dbReference type="ARBA" id="ARBA00022989"/>
    </source>
</evidence>
<feature type="disulfide bond" evidence="13">
    <location>
        <begin position="4037"/>
        <end position="4046"/>
    </location>
</feature>
<keyword evidence="2 13" id="KW-0245">EGF-like domain</keyword>
<dbReference type="PROSITE" id="PS50268">
    <property type="entry name" value="CADHERIN_2"/>
    <property type="match status" value="29"/>
</dbReference>
<dbReference type="InterPro" id="IPR000742">
    <property type="entry name" value="EGF"/>
</dbReference>
<keyword evidence="8 16" id="KW-1133">Transmembrane helix</keyword>
<dbReference type="CDD" id="cd11304">
    <property type="entry name" value="Cadherin_repeat"/>
    <property type="match status" value="28"/>
</dbReference>
<keyword evidence="4" id="KW-0732">Signal</keyword>
<evidence type="ECO:0000256" key="13">
    <source>
        <dbReference type="PROSITE-ProRule" id="PRU00076"/>
    </source>
</evidence>
<feature type="region of interest" description="Disordered" evidence="15">
    <location>
        <begin position="4276"/>
        <end position="4296"/>
    </location>
</feature>
<dbReference type="SMART" id="SM00181">
    <property type="entry name" value="EGF"/>
    <property type="match status" value="5"/>
</dbReference>
<dbReference type="GO" id="GO:0050839">
    <property type="term" value="F:cell adhesion molecule binding"/>
    <property type="evidence" value="ECO:0000318"/>
    <property type="project" value="GO_Central"/>
</dbReference>
<sequence>MSSLDLLLLFPRGRRRRRGMESIWIMMIMMMVVGLSGVEGRKMKMSDFSFTAPLYNFSFVENGRSIAKCDDLLRPGVPLLSECKSVEFRVIGGDTDSNGVSSKDRFESSSHRIGNFVFLKIEQRKGQQPLNRELKSHYNILVRAHCTKRDSSKLETITNVAIRVIDVNDQSPLPEEDIVEVSIDSQSPPFSLVKCLAASDADASINGEVVFSLAERNQEYTIEPLTGCVRTLRSPLRHNSTTLKVKIEDRASRLFYYDEKTKVEATTMEVKITVVDRRRDRLNVLVEKRGVNRGEEAREGMQIAAVIRVEEDRNDEREKEPKYEVVIVDEHGSGGLFDVRRETPSRWILLTRAGYEIPEKPKVVIRAGSDSSHDRNTTAEIIVDTIELHNITFEKSKYELYVREDLPIGRPIGRVEATVERREDKKLLKYRIEKTDESDLPFSIDEESGQIRVNSWLDYEMKTEYSFNVMVKLTGYGHQSMTSVSVHVEDSNDHSPTFPVKLGRLSSIPIPKDAKQGFLLVNVSTVDRDSGSNGRVLYRLISLPPSKGELPFRIDPELGNITLGRLSSNESSWIVGVIASDRGIPSRSSQLILAFHKNGTNPLKVPDIRVIGNTNENAPILLDEEESFEVDEDIEIGEVIGRIPARDDDSSYSGSLRFSTIDHHIDIDDNGTITVARPLSELLPSGKEEILHPFMVTVYDRGNPIKSAERQYAVRIRDVNDHAPVFDKPWYRIQVPENTPVGTVMMSVSATDEDGGENGRVRYELAEWNTIVDADGSLITVDEKSGEITLNGVLDREEAESHRLTIMAYDGGSPSRISFANLTIIVEDVNDNPPRCAHQVMKVSVSEEWPDGALVGCLAVHDEDSGGNGRLAYAMEMEKMETGEPFPFRVDRHSGCVFVKSKHPLDYEKKSQYNLSIEVSDNGEIPLTTICQMNVHLIDVNENRYPPSFEDTVLEASVYENEAIGTLVINLVVTDADGSGNSTLEIVGGNGRAAFTVVGGDVRTAQILDRERKADYWITVRATDNAPVPLSSHLFIYIRVLDRSDHSPILKQPFYTAEVMENSPSDTVVVKVEAEDADWPPTGKAAQLRYAITSGDPQSFFNIDSSTGYITTGGARKLDRETQKMHELEVRVTTSDEKEMNTGIVRVFVRINDDNDNSPIFVHANKHEYEVPAGKKGRLCRIVAYDADEGMNAELHYTLKTLEPGFTIDNDGFIETSKELKDGQVSTLDVIVRDGGNPLRESERRIVLSAVKMDAIDKENNHAPKFEKIDTYKFDVSDADQVGTPIGILSATDDDGHRLWWSIVQDESSNYSSYFDINPRTGYLILAQPIDRLPQEINKIRLIVRATDGKAETDAKVRIQLARQPLSRPLFEQTNYEITLSEKTPIGTSILSPIVKGYGSRPIEYGIHTTESSRAATTIGVDPSTGHVMLIGALDYEAERRFRVVLSAKQGSLIGYSMLTVSVEDENDNPPVFTQLEYEVTVVSNTSAGTVVTTVTAFDSDEGENGLVVYDIISGNELGFFSIDRESGEIRTTKEMEHSEHYESILTVRGSDKGGETGALTSLSTVRVRTTDGHNNNVIVPTFERSLYHLSVRENTPVGQLLLAVRASSTDGHIRYETGKKCNWIEVHPVSGAIRLKRWLTKIRSKSINCTIVAKGTGDGEATTKVVLRIVETNEHSPLFRQQIYRGKVRENATGGIAVQSESGGPLVVSATDKDTGTNALIGYRMLTDDQYFTVDLLSGTIRTRRSLDYEKLKEWRFYVTAHDMGHPPRYSSLPALVIVTVEDVNDSPPSFSSPSIEIDLVLPSVEGVKLATIHANDVDTVGEIRYYMRGEDGGRGLFRLESKSGDLLLLTGDRKNFTEKSYKLDVLSTDGVHSTSQEVRIKVKNGSQSDLRFSQSVYVATLEENPSIPSPVPLITVQASLISNPNEEVYYSLQNTREDFSIIPSTGLISYVGESIDREEKDHVLLLVQARAVRSHQTTQCIVRVTIGDVNDNPPRFLSLPYHTAVTKGMKKGAKILQVHAVDDDYGVNGTVTYSSSDLPSLFDLNTKSGKITLKNSIEKNEDVMEFCVTANDGGTPPLSTSTEVTVEVVDSMRPRFTKKEWKGRMKRGVMKGEGVITVEGRSEAERARLIYTIEEGNDDGLFEIDMDTGVISLRESWIGMDKNELELKVGVRDAVRPSMRDTTIVKIEFESSTPSSLSFSNSSYRVSMNEETPPGTHLLSLTLPHHEQSIIYSLSGPNASTFRLDSSTGILSLASPIDFEQQQIFVLKATAERKEEKEKSNPAVTTVVIEVEDANDETPQFVHSFSSASIPDSAKSGDFVTLMSVIDKDTVSSLPEGARLLYSVIDGDDTLFVVDKHSGVVRVGRDIEEEDLVERKKMMNISVSDGLQSAFGRLTIDITVSGQRSRIPRFEQSQYVVSMKESSMRAKLGRQSLHHRSPSTSLTRVRAIGGVAPLHYSLGGGISASWPVGMDHLTGKIHMKTKIERNQNDYIIPLIATDSLGRRAFSTLTLRIVEENDHSPQFALTQYSCSISSGAKTGESLVSISASDEDEGDSIEYALMGETKGLRIDERIGLILVGSESRLSSMAGSTISLIVRATDGGNPPHSTSVPVTLNVLPSDVPIPRFANSLYRFTVAEDAAVGFLVGRVQQIASDMGEVRYEMQPSSLPFTVDKSGKIVVQSLLDREKQSMYRFVLLAHAAGGAHSLTTVSISIDDINDNAPLFRGSYEGMSVREDAPIGTSIGVFSATDDDISSSGKISFSLLDSPSSSDVSMDSSSGWLSVSSPFDREKKGEYSLTARVVDQGGKSTELPFTLKIEDVNDEPPVFDEKNYTIRIDPSILADSQTIGRVTVKDADLPPNNITRLYIVKGNEDGLFSIDNSGRITVAERGTVGLIGAGSRSIDLEVLAHDGVHSRTATVTIISNPSVSTWIDCPSEDTVVIVKEDVEIGYRLDLPISSLKKASYSIIPSSSDSILPFQIDEDEGIVKTKEKLDREKMSQYSFTRRMASSGMECEEKVRVEVEDANDNTPVFEKELYEIGVKENEVATEKERIFIVRVEAKDEDKGENGRVRYALAPHSDNGPFRVDEITGVITLIETLDREKKDEYSLSVVATDGGEPERSAKTTVKISVADQNDNAPEFERKEYATRIMESESVGYEMLTVKAIGGDEGETVKYELVEGHAHNEYVEIGEMNGILKLRSPVDFEKDKSLVVKVRATDSGSPPLSTETTITIEIMDENDNLPRFEKDKYEMNVNEDEKEGAVIGKVRATDLDSLHFGTVEYSIDERIEGEEKEGLRKGKKEKKRLPFEIGRENGEIRLSGKIDYEKTKDYRFDVRATDGGGRHSVVEVKVKVEDANDNFPLFGECNLTAIAQKSVETGHIMLTLSVSDADSKKYGGPFKMEIEGEGADALSIDDRMNVITTSKLAMVEKERLQLKVRATDKGGKSSECPLIVDVKEESTHPPKAKPLSIRLITLYGEYAGGDIGWVEGMDEDKEDSVRYALVEESIRSPGGRCHHFRVDPEIGSLWAAPGLSTGIHTMNVSVTDGKFYAYAPVFIEVIEIGEAAIDNTMVVRVESTVAEFYARHKKAFKTTVANALNIGEEQIRILSVVEKAGVQAHRQRRSISKVVDVAFIAYRRPKHNSGLMSPKQFYLRASSKGEHGLKSPFSVQGDLCGVKSCRGGECRDEIVFSDGSPRKYTIRDEEEKEGITSSLVVPPFERRRSCKCPQGKGGIDCEEEVNGCARSRCSRHEMCIPLESGRGAKVDCVCPPTTTGKDCGHKDEGVTPTIHVDGHAFFEVDLPSSLDESMDLSIEFRTTTRDGYLMYAEGESGDYHGLQIKSGAVAYSWESGRGVTSVESTIEVADGSWHTVWVNRKGRSVEMRVDEGAKIMGEGPAGGNIVNLWRWSRVLVIGAKVKFNHSDPSLFERSRGLSACIRKMELDGSPLVLTSNGLRLFAAKLGCRELAVSPCYGVNATAVCKNDGRCIPTLDDSFSCECSSPRYTGMDCSIDSDPCGFHTGDSFCPIGITCIPFEGRAQCQCPPSHTGQKCEKRVKDFVARPNPCLPNPCGSGTCLDMTSISSNIGNSKYLCRCGESFSNNPCDEEGIESFFSSYSKEIIVGIVAMLIIALVALIIYKFCQYRSDKREEMIYHDHVYTPHGVNPNLGGGGLPSTGHSTLIQPPPPLPPRTFRNGRHGDKPTITVRPYANERVGSSKGDSGESLNGSFPKQRKGGHRGSESRGSDHFDMSRSIDGDSSAMRDLEALRRIGLPLPDNHLMMNGGRDGREGRDAPPPLHRRVRGRDGMSRGEALIEERLPLGDDWDGARNTPMTRIDHAVRNEQEKRKRQAAGGGKGAMKVEMNGNGKIAVADTLLSPVENDPEYMTMRPRGIPSGKSGRERTMNGLGSGESQKRPLLAAAEDDESSEGTEAPPSSRPPLPAHGEKEVEDDDSMWQSRVYDDPHYESSQMYRRSEATSNLIGDMDATDDEEAPPLPTEAPPIDS</sequence>
<feature type="compositionally biased region" description="Basic and acidic residues" evidence="15">
    <location>
        <begin position="4231"/>
        <end position="4250"/>
    </location>
</feature>
<gene>
    <name evidence="17" type="primary">WBGene00092723</name>
</gene>
<feature type="transmembrane region" description="Helical" evidence="16">
    <location>
        <begin position="21"/>
        <end position="38"/>
    </location>
</feature>
<name>A0A2A6BJ72_PRIPA</name>
<dbReference type="EnsemblMetazoa" id="PPA03169.1">
    <property type="protein sequence ID" value="PPA03169.1"/>
    <property type="gene ID" value="WBGene00092723"/>
</dbReference>
<dbReference type="GO" id="GO:0005509">
    <property type="term" value="F:calcium ion binding"/>
    <property type="evidence" value="ECO:0007669"/>
    <property type="project" value="UniProtKB-UniRule"/>
</dbReference>
<keyword evidence="6 12" id="KW-0106">Calcium</keyword>
<evidence type="ECO:0000256" key="12">
    <source>
        <dbReference type="PROSITE-ProRule" id="PRU00043"/>
    </source>
</evidence>
<evidence type="ECO:0000256" key="6">
    <source>
        <dbReference type="ARBA" id="ARBA00022837"/>
    </source>
</evidence>
<feature type="compositionally biased region" description="Polar residues" evidence="15">
    <location>
        <begin position="4458"/>
        <end position="4472"/>
    </location>
</feature>
<feature type="disulfide bond" evidence="13">
    <location>
        <begin position="3766"/>
        <end position="3775"/>
    </location>
</feature>
<dbReference type="PROSITE" id="PS50026">
    <property type="entry name" value="EGF_3"/>
    <property type="match status" value="3"/>
</dbReference>
<dbReference type="FunFam" id="2.60.40.60:FF:000275">
    <property type="entry name" value="Si:dkey-30k22.7"/>
    <property type="match status" value="1"/>
</dbReference>
<dbReference type="FunFam" id="2.60.40.60:FF:000020">
    <property type="entry name" value="Dachsous cadherin-related 1b"/>
    <property type="match status" value="1"/>
</dbReference>
<evidence type="ECO:0000256" key="5">
    <source>
        <dbReference type="ARBA" id="ARBA00022737"/>
    </source>
</evidence>
<dbReference type="PANTHER" id="PTHR24027">
    <property type="entry name" value="CADHERIN-23"/>
    <property type="match status" value="1"/>
</dbReference>
<feature type="region of interest" description="Disordered" evidence="15">
    <location>
        <begin position="4373"/>
        <end position="4496"/>
    </location>
</feature>
<reference evidence="18" key="1">
    <citation type="journal article" date="2008" name="Nat. Genet.">
        <title>The Pristionchus pacificus genome provides a unique perspective on nematode lifestyle and parasitism.</title>
        <authorList>
            <person name="Dieterich C."/>
            <person name="Clifton S.W."/>
            <person name="Schuster L.N."/>
            <person name="Chinwalla A."/>
            <person name="Delehaunty K."/>
            <person name="Dinkelacker I."/>
            <person name="Fulton L."/>
            <person name="Fulton R."/>
            <person name="Godfrey J."/>
            <person name="Minx P."/>
            <person name="Mitreva M."/>
            <person name="Roeseler W."/>
            <person name="Tian H."/>
            <person name="Witte H."/>
            <person name="Yang S.P."/>
            <person name="Wilson R.K."/>
            <person name="Sommer R.J."/>
        </authorList>
    </citation>
    <scope>NUCLEOTIDE SEQUENCE [LARGE SCALE GENOMIC DNA]</scope>
    <source>
        <strain evidence="18">PS312</strain>
    </source>
</reference>
<dbReference type="PRINTS" id="PR00205">
    <property type="entry name" value="CADHERIN"/>
</dbReference>
<dbReference type="SUPFAM" id="SSF49313">
    <property type="entry name" value="Cadherin-like"/>
    <property type="match status" value="30"/>
</dbReference>
<evidence type="ECO:0000256" key="14">
    <source>
        <dbReference type="PROSITE-ProRule" id="PRU00122"/>
    </source>
</evidence>
<dbReference type="InterPro" id="IPR013320">
    <property type="entry name" value="ConA-like_dom_sf"/>
</dbReference>
<dbReference type="CDD" id="cd00054">
    <property type="entry name" value="EGF_CA"/>
    <property type="match status" value="2"/>
</dbReference>
<evidence type="ECO:0000256" key="9">
    <source>
        <dbReference type="ARBA" id="ARBA00023136"/>
    </source>
</evidence>
<evidence type="ECO:0000256" key="4">
    <source>
        <dbReference type="ARBA" id="ARBA00022729"/>
    </source>
</evidence>
<organism evidence="17 18">
    <name type="scientific">Pristionchus pacificus</name>
    <name type="common">Parasitic nematode worm</name>
    <dbReference type="NCBI Taxonomy" id="54126"/>
    <lineage>
        <taxon>Eukaryota</taxon>
        <taxon>Metazoa</taxon>
        <taxon>Ecdysozoa</taxon>
        <taxon>Nematoda</taxon>
        <taxon>Chromadorea</taxon>
        <taxon>Rhabditida</taxon>
        <taxon>Rhabditina</taxon>
        <taxon>Diplogasteromorpha</taxon>
        <taxon>Diplogasteroidea</taxon>
        <taxon>Neodiplogasteridae</taxon>
        <taxon>Pristionchus</taxon>
    </lineage>
</organism>
<dbReference type="FunFam" id="2.60.40.60:FF:000015">
    <property type="entry name" value="FAT atypical cadherin 1"/>
    <property type="match status" value="2"/>
</dbReference>
<dbReference type="GO" id="GO:0007411">
    <property type="term" value="P:axon guidance"/>
    <property type="evidence" value="ECO:0007669"/>
    <property type="project" value="UniProtKB-ARBA"/>
</dbReference>
<dbReference type="FunFam" id="2.60.40.60:FF:000377">
    <property type="entry name" value="Dachsous cadherin-related 1a"/>
    <property type="match status" value="1"/>
</dbReference>
<dbReference type="Gene3D" id="2.10.25.10">
    <property type="entry name" value="Laminin"/>
    <property type="match status" value="2"/>
</dbReference>